<feature type="signal peptide" evidence="1">
    <location>
        <begin position="1"/>
        <end position="24"/>
    </location>
</feature>
<organism evidence="2 3">
    <name type="scientific">Lentzea waywayandensis</name>
    <dbReference type="NCBI Taxonomy" id="84724"/>
    <lineage>
        <taxon>Bacteria</taxon>
        <taxon>Bacillati</taxon>
        <taxon>Actinomycetota</taxon>
        <taxon>Actinomycetes</taxon>
        <taxon>Pseudonocardiales</taxon>
        <taxon>Pseudonocardiaceae</taxon>
        <taxon>Lentzea</taxon>
    </lineage>
</organism>
<proteinExistence type="predicted"/>
<gene>
    <name evidence="2" type="ORF">SAMN04488564_105359</name>
</gene>
<name>A0A1I6ETN4_9PSEU</name>
<dbReference type="RefSeq" id="WP_093597296.1">
    <property type="nucleotide sequence ID" value="NZ_FOYL01000005.1"/>
</dbReference>
<accession>A0A1I6ETN4</accession>
<keyword evidence="3" id="KW-1185">Reference proteome</keyword>
<dbReference type="OrthoDB" id="1412382at2"/>
<reference evidence="3" key="1">
    <citation type="submission" date="2016-10" db="EMBL/GenBank/DDBJ databases">
        <authorList>
            <person name="Varghese N."/>
            <person name="Submissions S."/>
        </authorList>
    </citation>
    <scope>NUCLEOTIDE SEQUENCE [LARGE SCALE GENOMIC DNA]</scope>
    <source>
        <strain evidence="3">DSM 44232</strain>
    </source>
</reference>
<keyword evidence="1" id="KW-0732">Signal</keyword>
<dbReference type="EMBL" id="FOYL01000005">
    <property type="protein sequence ID" value="SFR20858.1"/>
    <property type="molecule type" value="Genomic_DNA"/>
</dbReference>
<dbReference type="AlphaFoldDB" id="A0A1I6ETN4"/>
<evidence type="ECO:0000313" key="3">
    <source>
        <dbReference type="Proteomes" id="UP000198583"/>
    </source>
</evidence>
<sequence length="514" mass="55392">MITRLLTVAAIVAAGVAVPGGAHAAPAPFHDNFDNAVDADPAYGLNDNLKQRQGTGAVTYSRVSGKWNTGDVPRPWYAQVGHPNHLGRLSMHLGTTAVRLDAPSTGSSISATLTPVAGDRTSGDWSSIALGRSANSWGYVSNQDIDLGFLVRANGGVQIFRQGSPVVTLPAFASAKDDGSFDVTLKLVGTKLDLTVNGQSETISLGTAVPTERLWVYLGRYSDNDKTVSLVDDLRVEQLDSDDLRKLPGSRLRYYGYFGARLNQAGGNHLPEVRGRSNLNWVQISDVDAYRPEVLRDCAPEGCVVHTGNEFFDCDAAGCPLYPNAAERWQVLASKVRPYLDRVAGFVLQDEPFHHGASFADVEFSAQQIKNTFPGKKVMLIEAGVRVDDAFRVPAAVDWVGFDEYCAGYEAVEARMTELEERAPGKELFLLPEAAPQSWCADRTDADLESTQYLYLALARQHPAFVGIMVFGPWTGVGPAATGPGTPVPSKFPRATEAQERVAALVLGDARLPG</sequence>
<feature type="chain" id="PRO_5011567474" evidence="1">
    <location>
        <begin position="25"/>
        <end position="514"/>
    </location>
</feature>
<dbReference type="STRING" id="84724.SAMN04488564_105359"/>
<protein>
    <submittedName>
        <fullName evidence="2">Uncharacterized protein</fullName>
    </submittedName>
</protein>
<dbReference type="Proteomes" id="UP000198583">
    <property type="component" value="Unassembled WGS sequence"/>
</dbReference>
<evidence type="ECO:0000256" key="1">
    <source>
        <dbReference type="SAM" id="SignalP"/>
    </source>
</evidence>
<evidence type="ECO:0000313" key="2">
    <source>
        <dbReference type="EMBL" id="SFR20858.1"/>
    </source>
</evidence>